<evidence type="ECO:0000313" key="2">
    <source>
        <dbReference type="Proteomes" id="UP000053681"/>
    </source>
</evidence>
<organism evidence="1 2">
    <name type="scientific">Priestia veravalensis</name>
    <dbReference type="NCBI Taxonomy" id="1414648"/>
    <lineage>
        <taxon>Bacteria</taxon>
        <taxon>Bacillati</taxon>
        <taxon>Bacillota</taxon>
        <taxon>Bacilli</taxon>
        <taxon>Bacillales</taxon>
        <taxon>Bacillaceae</taxon>
        <taxon>Priestia</taxon>
    </lineage>
</organism>
<evidence type="ECO:0000313" key="1">
    <source>
        <dbReference type="EMBL" id="KSU88859.1"/>
    </source>
</evidence>
<name>A0A0V8JPA4_9BACI</name>
<dbReference type="AlphaFoldDB" id="A0A0V8JPA4"/>
<dbReference type="PANTHER" id="PTHR41260">
    <property type="entry name" value="PROTEIN ECSC"/>
    <property type="match status" value="1"/>
</dbReference>
<accession>A0A0V8JPA4</accession>
<comment type="caution">
    <text evidence="1">The sequence shown here is derived from an EMBL/GenBank/DDBJ whole genome shotgun (WGS) entry which is preliminary data.</text>
</comment>
<dbReference type="Pfam" id="PF12787">
    <property type="entry name" value="EcsC"/>
    <property type="match status" value="1"/>
</dbReference>
<dbReference type="Proteomes" id="UP000053681">
    <property type="component" value="Unassembled WGS sequence"/>
</dbReference>
<gene>
    <name evidence="1" type="ORF">AS180_05445</name>
</gene>
<dbReference type="InterPro" id="IPR024787">
    <property type="entry name" value="EcsC"/>
</dbReference>
<reference evidence="1 2" key="1">
    <citation type="submission" date="2015-11" db="EMBL/GenBank/DDBJ databases">
        <title>Bacillus caseinolyticus sp nov.</title>
        <authorList>
            <person name="Dastager S.G."/>
            <person name="Mawlankar R."/>
        </authorList>
    </citation>
    <scope>NUCLEOTIDE SEQUENCE [LARGE SCALE GENOMIC DNA]</scope>
    <source>
        <strain evidence="1 2">SGD-V-76</strain>
    </source>
</reference>
<dbReference type="RefSeq" id="WP_062686526.1">
    <property type="nucleotide sequence ID" value="NZ_KQ758633.1"/>
</dbReference>
<sequence length="240" mass="27746">MTEYEQRALADAEHWKITLLKRPSAFQRNAKQLQNKLNKKVPESIHKIITESIKKMVETTIIGSTITTKKDYNRHLSFEEREAEIKATISKYRKTAAVEGAGTGVGGLLLGAADFPLFLSIKMKCLFDIATIYGFDVRKQDERLFILYIFHLAFCSEEKRTEVFALIQEWNQSSQHNLDWKSFQQEYRDYIDVIKMLQLMPGFGAFVGAFANYHLLDHVTQVAMNVYRLRLLSSNEKNLP</sequence>
<keyword evidence="2" id="KW-1185">Reference proteome</keyword>
<protein>
    <submittedName>
        <fullName evidence="1">ABC transporter-associated protein EcsC</fullName>
    </submittedName>
</protein>
<dbReference type="EMBL" id="LNQP01000014">
    <property type="protein sequence ID" value="KSU88859.1"/>
    <property type="molecule type" value="Genomic_DNA"/>
</dbReference>
<dbReference type="PANTHER" id="PTHR41260:SF1">
    <property type="entry name" value="PROTEIN ECSC"/>
    <property type="match status" value="1"/>
</dbReference>
<proteinExistence type="predicted"/>